<accession>A0ABQ8UNA8</accession>
<reference evidence="1" key="1">
    <citation type="journal article" date="2022" name="bioRxiv">
        <title>Genomics of Preaxostyla Flagellates Illuminates Evolutionary Transitions and the Path Towards Mitochondrial Loss.</title>
        <authorList>
            <person name="Novak L.V.F."/>
            <person name="Treitli S.C."/>
            <person name="Pyrih J."/>
            <person name="Halakuc P."/>
            <person name="Pipaliya S.V."/>
            <person name="Vacek V."/>
            <person name="Brzon O."/>
            <person name="Soukal P."/>
            <person name="Eme L."/>
            <person name="Dacks J.B."/>
            <person name="Karnkowska A."/>
            <person name="Elias M."/>
            <person name="Hampl V."/>
        </authorList>
    </citation>
    <scope>NUCLEOTIDE SEQUENCE</scope>
    <source>
        <strain evidence="1">RCP-MX</strain>
    </source>
</reference>
<organism evidence="1 2">
    <name type="scientific">Paratrimastix pyriformis</name>
    <dbReference type="NCBI Taxonomy" id="342808"/>
    <lineage>
        <taxon>Eukaryota</taxon>
        <taxon>Metamonada</taxon>
        <taxon>Preaxostyla</taxon>
        <taxon>Paratrimastigidae</taxon>
        <taxon>Paratrimastix</taxon>
    </lineage>
</organism>
<evidence type="ECO:0000313" key="1">
    <source>
        <dbReference type="EMBL" id="KAJ4459783.1"/>
    </source>
</evidence>
<sequence length="501" mass="53938">MVSLLPSPGTTLGALQPSTNEVSIVLADDGAKVFINGVPVAPGAPTRLGQGDRVVVGRHLVFRFVNPALPPSHLSPLGWRVLVLGVCSPVMDPEAEWELVTKELAVARGHISSLEEYDGAFRQNAAAFHCDDLVDEANEIARALGDALQAHYLFATDLDEQKVPALSMSRGVECDGGVATSMSAVTYVGAEEGCVVIEPWAHPTVRSPSSCPPQNPAVVAISLDDGISSRWSVAQLEARMEGMREMLRDFQEDGDIDWYPEENPFFEQPQDQLVGSGTLPLAPLLQSVQPCEQVVSLVTPGPHPVRIADLRVKVALRINGAPPSGPAQLTPAALLGQAVDVISEFQFLTRIPTSLSGGVYIGYQLFPGRDDKTARLMDPAVALEQHVFADPFEFRPFTEEVFNHWAHEGSMIINVRPPLTSPPLPPPPLAVLARWSPFVLPRSLAKPASSSLHHPACITQPASPSLHHPACITQPASPSLHHPACIILTLLFDRPLAIRAR</sequence>
<protein>
    <submittedName>
        <fullName evidence="1">Uncharacterized protein</fullName>
    </submittedName>
</protein>
<proteinExistence type="predicted"/>
<comment type="caution">
    <text evidence="1">The sequence shown here is derived from an EMBL/GenBank/DDBJ whole genome shotgun (WGS) entry which is preliminary data.</text>
</comment>
<evidence type="ECO:0000313" key="2">
    <source>
        <dbReference type="Proteomes" id="UP001141327"/>
    </source>
</evidence>
<keyword evidence="2" id="KW-1185">Reference proteome</keyword>
<dbReference type="Proteomes" id="UP001141327">
    <property type="component" value="Unassembled WGS sequence"/>
</dbReference>
<dbReference type="InterPro" id="IPR008984">
    <property type="entry name" value="SMAD_FHA_dom_sf"/>
</dbReference>
<name>A0ABQ8UNA8_9EUKA</name>
<gene>
    <name evidence="1" type="ORF">PAPYR_4180</name>
</gene>
<dbReference type="Gene3D" id="2.60.200.20">
    <property type="match status" value="1"/>
</dbReference>
<dbReference type="SUPFAM" id="SSF49879">
    <property type="entry name" value="SMAD/FHA domain"/>
    <property type="match status" value="1"/>
</dbReference>
<dbReference type="EMBL" id="JAPMOS010000017">
    <property type="protein sequence ID" value="KAJ4459783.1"/>
    <property type="molecule type" value="Genomic_DNA"/>
</dbReference>